<gene>
    <name evidence="1" type="ORF">Psuf_021910</name>
</gene>
<evidence type="ECO:0000313" key="2">
    <source>
        <dbReference type="Proteomes" id="UP000503011"/>
    </source>
</evidence>
<name>A0A6F8YFX4_9ACTN</name>
<protein>
    <submittedName>
        <fullName evidence="1">Uncharacterized protein</fullName>
    </submittedName>
</protein>
<keyword evidence="2" id="KW-1185">Reference proteome</keyword>
<organism evidence="1 2">
    <name type="scientific">Phytohabitans suffuscus</name>
    <dbReference type="NCBI Taxonomy" id="624315"/>
    <lineage>
        <taxon>Bacteria</taxon>
        <taxon>Bacillati</taxon>
        <taxon>Actinomycetota</taxon>
        <taxon>Actinomycetes</taxon>
        <taxon>Micromonosporales</taxon>
        <taxon>Micromonosporaceae</taxon>
    </lineage>
</organism>
<reference evidence="1 2" key="2">
    <citation type="submission" date="2020-03" db="EMBL/GenBank/DDBJ databases">
        <authorList>
            <person name="Ichikawa N."/>
            <person name="Kimura A."/>
            <person name="Kitahashi Y."/>
            <person name="Uohara A."/>
        </authorList>
    </citation>
    <scope>NUCLEOTIDE SEQUENCE [LARGE SCALE GENOMIC DNA]</scope>
    <source>
        <strain evidence="1 2">NBRC 105367</strain>
    </source>
</reference>
<dbReference type="KEGG" id="psuu:Psuf_021910"/>
<proteinExistence type="predicted"/>
<sequence length="103" mass="11520">MLGQLRIRAVQLRVIQISAFHPGGQVVRHDPFRDTADEPERLHMRLGPRPLVHPQHRPHEHVPRVRQHHCAGAVTTYDLCAGISRSQAARVSAVRSGSTSTGW</sequence>
<evidence type="ECO:0000313" key="1">
    <source>
        <dbReference type="EMBL" id="BCB84878.1"/>
    </source>
</evidence>
<dbReference type="EMBL" id="AP022871">
    <property type="protein sequence ID" value="BCB84878.1"/>
    <property type="molecule type" value="Genomic_DNA"/>
</dbReference>
<accession>A0A6F8YFX4</accession>
<dbReference type="AlphaFoldDB" id="A0A6F8YFX4"/>
<reference evidence="1 2" key="1">
    <citation type="submission" date="2020-03" db="EMBL/GenBank/DDBJ databases">
        <title>Whole genome shotgun sequence of Phytohabitans suffuscus NBRC 105367.</title>
        <authorList>
            <person name="Komaki H."/>
            <person name="Tamura T."/>
        </authorList>
    </citation>
    <scope>NUCLEOTIDE SEQUENCE [LARGE SCALE GENOMIC DNA]</scope>
    <source>
        <strain evidence="1 2">NBRC 105367</strain>
    </source>
</reference>
<dbReference type="Proteomes" id="UP000503011">
    <property type="component" value="Chromosome"/>
</dbReference>